<dbReference type="GO" id="GO:0005840">
    <property type="term" value="C:ribosome"/>
    <property type="evidence" value="ECO:0007669"/>
    <property type="project" value="UniProtKB-KW"/>
</dbReference>
<evidence type="ECO:0000313" key="6">
    <source>
        <dbReference type="Proteomes" id="UP000704762"/>
    </source>
</evidence>
<reference evidence="5 6" key="1">
    <citation type="submission" date="2021-01" db="EMBL/GenBank/DDBJ databases">
        <title>Sequencing the genomes of 1000 actinobacteria strains.</title>
        <authorList>
            <person name="Klenk H.-P."/>
        </authorList>
    </citation>
    <scope>NUCLEOTIDE SEQUENCE [LARGE SCALE GENOMIC DNA]</scope>
    <source>
        <strain evidence="5 6">DSM 18662</strain>
    </source>
</reference>
<evidence type="ECO:0000256" key="2">
    <source>
        <dbReference type="ARBA" id="ARBA00022980"/>
    </source>
</evidence>
<protein>
    <recommendedName>
        <fullName evidence="4">Large ribosomal subunit protein bL28</fullName>
    </recommendedName>
</protein>
<dbReference type="PANTHER" id="PTHR39080">
    <property type="entry name" value="50S RIBOSOMAL PROTEIN L28"/>
    <property type="match status" value="1"/>
</dbReference>
<dbReference type="PANTHER" id="PTHR39080:SF1">
    <property type="entry name" value="LARGE RIBOSOMAL SUBUNIT PROTEIN BL28A"/>
    <property type="match status" value="1"/>
</dbReference>
<evidence type="ECO:0000256" key="3">
    <source>
        <dbReference type="ARBA" id="ARBA00023274"/>
    </source>
</evidence>
<dbReference type="InterPro" id="IPR026569">
    <property type="entry name" value="Ribosomal_bL28"/>
</dbReference>
<comment type="similarity">
    <text evidence="1">Belongs to the bacterial ribosomal protein bL28 family.</text>
</comment>
<evidence type="ECO:0000256" key="4">
    <source>
        <dbReference type="ARBA" id="ARBA00035174"/>
    </source>
</evidence>
<keyword evidence="6" id="KW-1185">Reference proteome</keyword>
<evidence type="ECO:0000256" key="1">
    <source>
        <dbReference type="ARBA" id="ARBA00008760"/>
    </source>
</evidence>
<dbReference type="InterPro" id="IPR037147">
    <property type="entry name" value="Ribosomal_bL28_sf"/>
</dbReference>
<dbReference type="SUPFAM" id="SSF143800">
    <property type="entry name" value="L28p-like"/>
    <property type="match status" value="1"/>
</dbReference>
<dbReference type="Gene3D" id="2.30.170.40">
    <property type="entry name" value="Ribosomal protein L28/L24"/>
    <property type="match status" value="1"/>
</dbReference>
<dbReference type="Proteomes" id="UP000704762">
    <property type="component" value="Unassembled WGS sequence"/>
</dbReference>
<proteinExistence type="inferred from homology"/>
<dbReference type="Pfam" id="PF00830">
    <property type="entry name" value="Ribosomal_L28"/>
    <property type="match status" value="1"/>
</dbReference>
<gene>
    <name evidence="5" type="ORF">JOE57_003260</name>
</gene>
<keyword evidence="3" id="KW-0687">Ribonucleoprotein</keyword>
<accession>A0ABS2RMV6</accession>
<dbReference type="NCBIfam" id="TIGR00009">
    <property type="entry name" value="L28"/>
    <property type="match status" value="1"/>
</dbReference>
<name>A0ABS2RMV6_9ACTN</name>
<organism evidence="5 6">
    <name type="scientific">Microlunatus panaciterrae</name>
    <dbReference type="NCBI Taxonomy" id="400768"/>
    <lineage>
        <taxon>Bacteria</taxon>
        <taxon>Bacillati</taxon>
        <taxon>Actinomycetota</taxon>
        <taxon>Actinomycetes</taxon>
        <taxon>Propionibacteriales</taxon>
        <taxon>Propionibacteriaceae</taxon>
        <taxon>Microlunatus</taxon>
    </lineage>
</organism>
<evidence type="ECO:0000313" key="5">
    <source>
        <dbReference type="EMBL" id="MBM7800339.1"/>
    </source>
</evidence>
<dbReference type="InterPro" id="IPR050096">
    <property type="entry name" value="Bacterial_rp_bL28"/>
</dbReference>
<sequence>MPWSKKKTKRRWNPNIQRVRAMVSGSPKRLNVCTSCLKAGKVTR</sequence>
<dbReference type="InterPro" id="IPR034704">
    <property type="entry name" value="Ribosomal_bL28/bL31-like_sf"/>
</dbReference>
<dbReference type="InterPro" id="IPR001383">
    <property type="entry name" value="Ribosomal_bL28_bact-type"/>
</dbReference>
<comment type="caution">
    <text evidence="5">The sequence shown here is derived from an EMBL/GenBank/DDBJ whole genome shotgun (WGS) entry which is preliminary data.</text>
</comment>
<dbReference type="EMBL" id="JAFBCF010000001">
    <property type="protein sequence ID" value="MBM7800339.1"/>
    <property type="molecule type" value="Genomic_DNA"/>
</dbReference>
<keyword evidence="2 5" id="KW-0689">Ribosomal protein</keyword>